<organism evidence="1 2">
    <name type="scientific">Oleoguttula mirabilis</name>
    <dbReference type="NCBI Taxonomy" id="1507867"/>
    <lineage>
        <taxon>Eukaryota</taxon>
        <taxon>Fungi</taxon>
        <taxon>Dikarya</taxon>
        <taxon>Ascomycota</taxon>
        <taxon>Pezizomycotina</taxon>
        <taxon>Dothideomycetes</taxon>
        <taxon>Dothideomycetidae</taxon>
        <taxon>Mycosphaerellales</taxon>
        <taxon>Teratosphaeriaceae</taxon>
        <taxon>Oleoguttula</taxon>
    </lineage>
</organism>
<gene>
    <name evidence="1" type="ORF">LTR36_001568</name>
</gene>
<evidence type="ECO:0000313" key="2">
    <source>
        <dbReference type="Proteomes" id="UP001324427"/>
    </source>
</evidence>
<proteinExistence type="predicted"/>
<dbReference type="EMBL" id="JAVFHQ010000013">
    <property type="protein sequence ID" value="KAK4546836.1"/>
    <property type="molecule type" value="Genomic_DNA"/>
</dbReference>
<protein>
    <submittedName>
        <fullName evidence="1">Uncharacterized protein</fullName>
    </submittedName>
</protein>
<name>A0AAV9JN69_9PEZI</name>
<comment type="caution">
    <text evidence="1">The sequence shown here is derived from an EMBL/GenBank/DDBJ whole genome shotgun (WGS) entry which is preliminary data.</text>
</comment>
<accession>A0AAV9JN69</accession>
<sequence length="223" mass="25634">MSAHTSTNSDRSKSFLDLPPELRNQVYEDVAELECAGKRVKIDRRGRITVPQNVLGAVCRQTKEEYTAIYEDYLQQHVTSFVAHVEDFRLTPLESRLEQLFPTPPSAAPESKKRELVVYIAFDDACSEPFIEGLLHWLKACMSSELLAAFDRTYYVEFDWSCFEADDADWLQGSVQDQVQAHRGEEDYVRIMHAMVDAVGEQEGAQEVLRVKHRQKMRGSRGW</sequence>
<dbReference type="AlphaFoldDB" id="A0AAV9JN69"/>
<keyword evidence="2" id="KW-1185">Reference proteome</keyword>
<reference evidence="1 2" key="1">
    <citation type="submission" date="2021-11" db="EMBL/GenBank/DDBJ databases">
        <title>Black yeast isolated from Biological Soil Crust.</title>
        <authorList>
            <person name="Kurbessoian T."/>
        </authorList>
    </citation>
    <scope>NUCLEOTIDE SEQUENCE [LARGE SCALE GENOMIC DNA]</scope>
    <source>
        <strain evidence="1 2">CCFEE 5522</strain>
    </source>
</reference>
<dbReference type="Proteomes" id="UP001324427">
    <property type="component" value="Unassembled WGS sequence"/>
</dbReference>
<evidence type="ECO:0000313" key="1">
    <source>
        <dbReference type="EMBL" id="KAK4546836.1"/>
    </source>
</evidence>